<dbReference type="InterPro" id="IPR000905">
    <property type="entry name" value="Gcp-like_dom"/>
</dbReference>
<comment type="caution">
    <text evidence="3">The sequence shown here is derived from an EMBL/GenBank/DDBJ whole genome shotgun (WGS) entry which is preliminary data.</text>
</comment>
<dbReference type="Pfam" id="PF00814">
    <property type="entry name" value="TsaD"/>
    <property type="match status" value="1"/>
</dbReference>
<dbReference type="Gene3D" id="3.30.420.40">
    <property type="match status" value="2"/>
</dbReference>
<sequence>MNSRPDDSSPSRETSSHHSAALAGVGLALEVIGREGSVARIENGRITHAENLPPETRATASLTPALQRLLDQHSRGNGEKAGKSSDESPPADFVAVANGPGSFTGLRIAAATAKTLAYAWGIPVVTIDSLSVLANAIESSELEPETAPELLVGLDAYRGQTFAASFRLTQAISSRPIWKLNGAIELLGRPAWLDRLKATPPDSLITGDAVKEDLPIDHLKHLPPTEIYAETLARIAEPKFQAGDVTDPMSVLPEYFRPSAAEEKASANQSTNPSPTKR</sequence>
<protein>
    <submittedName>
        <fullName evidence="3">tRNA (Adenosine(37)-N6)-threonylcarbamoyltransferase complex dimerization subunit type 1 TsaB</fullName>
        <ecNumber evidence="3">2.3.1.234</ecNumber>
    </submittedName>
</protein>
<accession>A0ABS8NIL1</accession>
<name>A0ABS8NIL1_9BACT</name>
<dbReference type="GO" id="GO:0061711">
    <property type="term" value="F:tRNA N(6)-L-threonylcarbamoyladenine synthase activity"/>
    <property type="evidence" value="ECO:0007669"/>
    <property type="project" value="UniProtKB-EC"/>
</dbReference>
<dbReference type="SUPFAM" id="SSF53067">
    <property type="entry name" value="Actin-like ATPase domain"/>
    <property type="match status" value="2"/>
</dbReference>
<proteinExistence type="predicted"/>
<keyword evidence="3" id="KW-0808">Transferase</keyword>
<dbReference type="NCBIfam" id="TIGR03725">
    <property type="entry name" value="T6A_YeaZ"/>
    <property type="match status" value="1"/>
</dbReference>
<keyword evidence="3" id="KW-0012">Acyltransferase</keyword>
<dbReference type="EC" id="2.3.1.234" evidence="3"/>
<feature type="compositionally biased region" description="Basic and acidic residues" evidence="1">
    <location>
        <begin position="1"/>
        <end position="16"/>
    </location>
</feature>
<feature type="compositionally biased region" description="Polar residues" evidence="1">
    <location>
        <begin position="266"/>
        <end position="278"/>
    </location>
</feature>
<gene>
    <name evidence="3" type="primary">tsaB</name>
    <name evidence="3" type="ORF">LOC71_10845</name>
</gene>
<organism evidence="3 4">
    <name type="scientific">Rhodopirellula halodulae</name>
    <dbReference type="NCBI Taxonomy" id="2894198"/>
    <lineage>
        <taxon>Bacteria</taxon>
        <taxon>Pseudomonadati</taxon>
        <taxon>Planctomycetota</taxon>
        <taxon>Planctomycetia</taxon>
        <taxon>Pirellulales</taxon>
        <taxon>Pirellulaceae</taxon>
        <taxon>Rhodopirellula</taxon>
    </lineage>
</organism>
<dbReference type="Proteomes" id="UP001430306">
    <property type="component" value="Unassembled WGS sequence"/>
</dbReference>
<evidence type="ECO:0000256" key="1">
    <source>
        <dbReference type="SAM" id="MobiDB-lite"/>
    </source>
</evidence>
<evidence type="ECO:0000313" key="4">
    <source>
        <dbReference type="Proteomes" id="UP001430306"/>
    </source>
</evidence>
<reference evidence="3" key="1">
    <citation type="submission" date="2021-11" db="EMBL/GenBank/DDBJ databases">
        <title>Genome sequence.</title>
        <authorList>
            <person name="Sun Q."/>
        </authorList>
    </citation>
    <scope>NUCLEOTIDE SEQUENCE</scope>
    <source>
        <strain evidence="3">JC740</strain>
    </source>
</reference>
<dbReference type="InterPro" id="IPR022496">
    <property type="entry name" value="T6A_TsaB"/>
</dbReference>
<feature type="region of interest" description="Disordered" evidence="1">
    <location>
        <begin position="254"/>
        <end position="278"/>
    </location>
</feature>
<dbReference type="RefSeq" id="WP_230273707.1">
    <property type="nucleotide sequence ID" value="NZ_JAJKFW010000022.1"/>
</dbReference>
<evidence type="ECO:0000259" key="2">
    <source>
        <dbReference type="Pfam" id="PF00814"/>
    </source>
</evidence>
<feature type="region of interest" description="Disordered" evidence="1">
    <location>
        <begin position="1"/>
        <end position="20"/>
    </location>
</feature>
<feature type="domain" description="Gcp-like" evidence="2">
    <location>
        <begin position="91"/>
        <end position="168"/>
    </location>
</feature>
<evidence type="ECO:0000313" key="3">
    <source>
        <dbReference type="EMBL" id="MCC9642772.1"/>
    </source>
</evidence>
<keyword evidence="4" id="KW-1185">Reference proteome</keyword>
<dbReference type="EMBL" id="JAJKFW010000022">
    <property type="protein sequence ID" value="MCC9642772.1"/>
    <property type="molecule type" value="Genomic_DNA"/>
</dbReference>
<dbReference type="InterPro" id="IPR043129">
    <property type="entry name" value="ATPase_NBD"/>
</dbReference>